<evidence type="ECO:0000256" key="2">
    <source>
        <dbReference type="ARBA" id="ARBA00005080"/>
    </source>
</evidence>
<dbReference type="InterPro" id="IPR018234">
    <property type="entry name" value="GTP_CycHdrlase_I_CS"/>
</dbReference>
<dbReference type="PANTHER" id="PTHR11109">
    <property type="entry name" value="GTP CYCLOHYDROLASE I"/>
    <property type="match status" value="1"/>
</dbReference>
<dbReference type="GO" id="GO:0005737">
    <property type="term" value="C:cytoplasm"/>
    <property type="evidence" value="ECO:0007669"/>
    <property type="project" value="TreeGrafter"/>
</dbReference>
<feature type="domain" description="GTP cyclohydrolase I" evidence="10">
    <location>
        <begin position="14"/>
        <end position="179"/>
    </location>
</feature>
<evidence type="ECO:0000256" key="9">
    <source>
        <dbReference type="ARBA" id="ARBA00030854"/>
    </source>
</evidence>
<evidence type="ECO:0000313" key="11">
    <source>
        <dbReference type="EMBL" id="CAI8054166.1"/>
    </source>
</evidence>
<proteinExistence type="inferred from homology"/>
<dbReference type="NCBIfam" id="NF006826">
    <property type="entry name" value="PRK09347.1-3"/>
    <property type="match status" value="1"/>
</dbReference>
<dbReference type="GO" id="GO:0006729">
    <property type="term" value="P:tetrahydrobiopterin biosynthetic process"/>
    <property type="evidence" value="ECO:0007669"/>
    <property type="project" value="UniProtKB-KW"/>
</dbReference>
<dbReference type="Pfam" id="PF01227">
    <property type="entry name" value="GTP_cyclohydroI"/>
    <property type="match status" value="1"/>
</dbReference>
<dbReference type="GO" id="GO:0005525">
    <property type="term" value="F:GTP binding"/>
    <property type="evidence" value="ECO:0007669"/>
    <property type="project" value="TreeGrafter"/>
</dbReference>
<dbReference type="InterPro" id="IPR043134">
    <property type="entry name" value="GTP-CH-I_N"/>
</dbReference>
<accession>A0AA35TUT8</accession>
<dbReference type="HAMAP" id="MF_00223">
    <property type="entry name" value="FolE"/>
    <property type="match status" value="1"/>
</dbReference>
<dbReference type="EC" id="3.5.4.16" evidence="4"/>
<evidence type="ECO:0000256" key="7">
    <source>
        <dbReference type="ARBA" id="ARBA00022801"/>
    </source>
</evidence>
<comment type="caution">
    <text evidence="11">The sequence shown here is derived from an EMBL/GenBank/DDBJ whole genome shotgun (WGS) entry which is preliminary data.</text>
</comment>
<comment type="pathway">
    <text evidence="2">Cofactor biosynthesis; 7,8-dihydroneopterin triphosphate biosynthesis; 7,8-dihydroneopterin triphosphate from GTP: step 1/1.</text>
</comment>
<dbReference type="GO" id="GO:0046654">
    <property type="term" value="P:tetrahydrofolate biosynthetic process"/>
    <property type="evidence" value="ECO:0007669"/>
    <property type="project" value="InterPro"/>
</dbReference>
<sequence length="194" mass="21289">RICQRAENTIQPRIEHIIADLLEAIGESPTRQGLRDTPQRVARMYGELFSGVGLDPKDAIDAVFDEESADPVILRNVSFYSVCEHHLLPFFGSASLAYVPNGRIAGISKLARSLDLACRRPQVQERLTGQVADAILTALTPQGVAVELEAEHLCMAMRGIQKQGARVVTTAVRGEFPDGRWDGNSLLALLRRDS</sequence>
<dbReference type="InterPro" id="IPR043133">
    <property type="entry name" value="GTP-CH-I_C/QueF"/>
</dbReference>
<comment type="catalytic activity">
    <reaction evidence="1">
        <text>GTP + H2O = 7,8-dihydroneopterin 3'-triphosphate + formate + H(+)</text>
        <dbReference type="Rhea" id="RHEA:17473"/>
        <dbReference type="ChEBI" id="CHEBI:15377"/>
        <dbReference type="ChEBI" id="CHEBI:15378"/>
        <dbReference type="ChEBI" id="CHEBI:15740"/>
        <dbReference type="ChEBI" id="CHEBI:37565"/>
        <dbReference type="ChEBI" id="CHEBI:58462"/>
        <dbReference type="EC" id="3.5.4.16"/>
    </reaction>
</comment>
<evidence type="ECO:0000256" key="3">
    <source>
        <dbReference type="ARBA" id="ARBA00008085"/>
    </source>
</evidence>
<evidence type="ECO:0000256" key="6">
    <source>
        <dbReference type="ARBA" id="ARBA00022563"/>
    </source>
</evidence>
<dbReference type="InterPro" id="IPR020602">
    <property type="entry name" value="GTP_CycHdrlase_I_dom"/>
</dbReference>
<dbReference type="FunFam" id="3.30.1130.10:FF:000001">
    <property type="entry name" value="GTP cyclohydrolase 1"/>
    <property type="match status" value="1"/>
</dbReference>
<organism evidence="11 12">
    <name type="scientific">Geodia barretti</name>
    <name type="common">Barrett's horny sponge</name>
    <dbReference type="NCBI Taxonomy" id="519541"/>
    <lineage>
        <taxon>Eukaryota</taxon>
        <taxon>Metazoa</taxon>
        <taxon>Porifera</taxon>
        <taxon>Demospongiae</taxon>
        <taxon>Heteroscleromorpha</taxon>
        <taxon>Tetractinellida</taxon>
        <taxon>Astrophorina</taxon>
        <taxon>Geodiidae</taxon>
        <taxon>Geodia</taxon>
    </lineage>
</organism>
<dbReference type="FunFam" id="1.10.286.10:FF:000001">
    <property type="entry name" value="GTP cyclohydrolase 1"/>
    <property type="match status" value="1"/>
</dbReference>
<feature type="non-terminal residue" evidence="11">
    <location>
        <position position="1"/>
    </location>
</feature>
<dbReference type="NCBIfam" id="NF006825">
    <property type="entry name" value="PRK09347.1-2"/>
    <property type="match status" value="1"/>
</dbReference>
<comment type="similarity">
    <text evidence="3">Belongs to the GTP cyclohydrolase I family.</text>
</comment>
<evidence type="ECO:0000256" key="8">
    <source>
        <dbReference type="ARBA" id="ARBA00023007"/>
    </source>
</evidence>
<dbReference type="GO" id="GO:0006730">
    <property type="term" value="P:one-carbon metabolic process"/>
    <property type="evidence" value="ECO:0007669"/>
    <property type="project" value="UniProtKB-KW"/>
</dbReference>
<dbReference type="GO" id="GO:0008270">
    <property type="term" value="F:zinc ion binding"/>
    <property type="evidence" value="ECO:0007669"/>
    <property type="project" value="TreeGrafter"/>
</dbReference>
<dbReference type="GO" id="GO:0003934">
    <property type="term" value="F:GTP cyclohydrolase I activity"/>
    <property type="evidence" value="ECO:0007669"/>
    <property type="project" value="UniProtKB-EC"/>
</dbReference>
<name>A0AA35TUT8_GEOBA</name>
<evidence type="ECO:0000256" key="1">
    <source>
        <dbReference type="ARBA" id="ARBA00001052"/>
    </source>
</evidence>
<keyword evidence="6" id="KW-0554">One-carbon metabolism</keyword>
<dbReference type="PANTHER" id="PTHR11109:SF7">
    <property type="entry name" value="GTP CYCLOHYDROLASE 1"/>
    <property type="match status" value="1"/>
</dbReference>
<gene>
    <name evidence="11" type="ORF">GBAR_LOCUS29595</name>
</gene>
<evidence type="ECO:0000259" key="10">
    <source>
        <dbReference type="Pfam" id="PF01227"/>
    </source>
</evidence>
<keyword evidence="12" id="KW-1185">Reference proteome</keyword>
<dbReference type="SUPFAM" id="SSF55620">
    <property type="entry name" value="Tetrahydrobiopterin biosynthesis enzymes-like"/>
    <property type="match status" value="1"/>
</dbReference>
<reference evidence="11" key="1">
    <citation type="submission" date="2023-03" db="EMBL/GenBank/DDBJ databases">
        <authorList>
            <person name="Steffen K."/>
            <person name="Cardenas P."/>
        </authorList>
    </citation>
    <scope>NUCLEOTIDE SEQUENCE</scope>
</reference>
<evidence type="ECO:0000256" key="4">
    <source>
        <dbReference type="ARBA" id="ARBA00012715"/>
    </source>
</evidence>
<dbReference type="Gene3D" id="1.10.286.10">
    <property type="match status" value="1"/>
</dbReference>
<keyword evidence="7" id="KW-0378">Hydrolase</keyword>
<keyword evidence="8" id="KW-0783">Tetrahydrobiopterin biosynthesis</keyword>
<dbReference type="AlphaFoldDB" id="A0AA35TUT8"/>
<dbReference type="Proteomes" id="UP001174909">
    <property type="component" value="Unassembled WGS sequence"/>
</dbReference>
<dbReference type="PROSITE" id="PS00859">
    <property type="entry name" value="GTP_CYCLOHYDROL_1_1"/>
    <property type="match status" value="1"/>
</dbReference>
<evidence type="ECO:0000256" key="5">
    <source>
        <dbReference type="ARBA" id="ARBA00017272"/>
    </source>
</evidence>
<dbReference type="NCBIfam" id="TIGR00063">
    <property type="entry name" value="folE"/>
    <property type="match status" value="1"/>
</dbReference>
<protein>
    <recommendedName>
        <fullName evidence="5">GTP cyclohydrolase 1</fullName>
        <ecNumber evidence="4">3.5.4.16</ecNumber>
    </recommendedName>
    <alternativeName>
        <fullName evidence="9">GTP cyclohydrolase I</fullName>
    </alternativeName>
</protein>
<dbReference type="InterPro" id="IPR001474">
    <property type="entry name" value="GTP_CycHdrlase_I"/>
</dbReference>
<dbReference type="Gene3D" id="3.30.1130.10">
    <property type="match status" value="1"/>
</dbReference>
<dbReference type="EMBL" id="CASHTH010004155">
    <property type="protein sequence ID" value="CAI8054166.1"/>
    <property type="molecule type" value="Genomic_DNA"/>
</dbReference>
<evidence type="ECO:0000313" key="12">
    <source>
        <dbReference type="Proteomes" id="UP001174909"/>
    </source>
</evidence>